<comment type="caution">
    <text evidence="1">The sequence shown here is derived from an EMBL/GenBank/DDBJ whole genome shotgun (WGS) entry which is preliminary data.</text>
</comment>
<dbReference type="Proteomes" id="UP000575241">
    <property type="component" value="Unassembled WGS sequence"/>
</dbReference>
<dbReference type="AlphaFoldDB" id="A0A7W7K4F4"/>
<keyword evidence="2" id="KW-1185">Reference proteome</keyword>
<dbReference type="EMBL" id="JACHLN010000003">
    <property type="protein sequence ID" value="MBB4840441.1"/>
    <property type="molecule type" value="Genomic_DNA"/>
</dbReference>
<dbReference type="RefSeq" id="WP_184168904.1">
    <property type="nucleotide sequence ID" value="NZ_JACHLN010000003.1"/>
</dbReference>
<gene>
    <name evidence="1" type="ORF">HNP52_003533</name>
</gene>
<reference evidence="1 2" key="1">
    <citation type="submission" date="2020-08" db="EMBL/GenBank/DDBJ databases">
        <title>Functional genomics of gut bacteria from endangered species of beetles.</title>
        <authorList>
            <person name="Carlos-Shanley C."/>
        </authorList>
    </citation>
    <scope>NUCLEOTIDE SEQUENCE [LARGE SCALE GENOMIC DNA]</scope>
    <source>
        <strain evidence="1 2">S00224</strain>
    </source>
</reference>
<protein>
    <submittedName>
        <fullName evidence="1">Uncharacterized protein</fullName>
    </submittedName>
</protein>
<evidence type="ECO:0000313" key="1">
    <source>
        <dbReference type="EMBL" id="MBB4840441.1"/>
    </source>
</evidence>
<organism evidence="1 2">
    <name type="scientific">Sphingomonas kyeonggiensis</name>
    <dbReference type="NCBI Taxonomy" id="1268553"/>
    <lineage>
        <taxon>Bacteria</taxon>
        <taxon>Pseudomonadati</taxon>
        <taxon>Pseudomonadota</taxon>
        <taxon>Alphaproteobacteria</taxon>
        <taxon>Sphingomonadales</taxon>
        <taxon>Sphingomonadaceae</taxon>
        <taxon>Sphingomonas</taxon>
    </lineage>
</organism>
<sequence>MLNDDSSLAQDTSSFETLQIFGCCIADPRIRHLSPEGRIAMAEKNRFDSQVVDSIGLGARLSLAARPA</sequence>
<name>A0A7W7K4F4_9SPHN</name>
<evidence type="ECO:0000313" key="2">
    <source>
        <dbReference type="Proteomes" id="UP000575241"/>
    </source>
</evidence>
<proteinExistence type="predicted"/>
<accession>A0A7W7K4F4</accession>